<evidence type="ECO:0000256" key="6">
    <source>
        <dbReference type="ARBA" id="ARBA00023136"/>
    </source>
</evidence>
<dbReference type="PANTHER" id="PTHR30489">
    <property type="entry name" value="LIPOPROTEIN-RELEASING SYSTEM TRANSMEMBRANE PROTEIN LOLE"/>
    <property type="match status" value="1"/>
</dbReference>
<feature type="transmembrane region" description="Helical" evidence="7">
    <location>
        <begin position="319"/>
        <end position="349"/>
    </location>
</feature>
<comment type="similarity">
    <text evidence="2">Belongs to the ABC-4 integral membrane protein family. LolC/E subfamily.</text>
</comment>
<evidence type="ECO:0000256" key="1">
    <source>
        <dbReference type="ARBA" id="ARBA00004651"/>
    </source>
</evidence>
<evidence type="ECO:0000256" key="4">
    <source>
        <dbReference type="ARBA" id="ARBA00022692"/>
    </source>
</evidence>
<organism evidence="9 10">
    <name type="scientific">Ornithobacterium rhinotracheale (strain ATCC 51463 / DSM 15997 / CCUG 23171 / CIP 104009 / LMG 9086)</name>
    <dbReference type="NCBI Taxonomy" id="867902"/>
    <lineage>
        <taxon>Bacteria</taxon>
        <taxon>Pseudomonadati</taxon>
        <taxon>Bacteroidota</taxon>
        <taxon>Flavobacteriia</taxon>
        <taxon>Flavobacteriales</taxon>
        <taxon>Weeksellaceae</taxon>
        <taxon>Ornithobacterium</taxon>
    </lineage>
</organism>
<evidence type="ECO:0000259" key="8">
    <source>
        <dbReference type="Pfam" id="PF02687"/>
    </source>
</evidence>
<dbReference type="RefSeq" id="WP_014791111.1">
    <property type="nucleotide sequence ID" value="NC_018016.1"/>
</dbReference>
<feature type="domain" description="ABC3 transporter permease C-terminal" evidence="8">
    <location>
        <begin position="275"/>
        <end position="390"/>
    </location>
</feature>
<evidence type="ECO:0000313" key="10">
    <source>
        <dbReference type="Proteomes" id="UP000006051"/>
    </source>
</evidence>
<accession>I4A0R2</accession>
<dbReference type="KEGG" id="orh:Ornrh_1373"/>
<dbReference type="GO" id="GO:0098797">
    <property type="term" value="C:plasma membrane protein complex"/>
    <property type="evidence" value="ECO:0007669"/>
    <property type="project" value="TreeGrafter"/>
</dbReference>
<keyword evidence="3" id="KW-1003">Cell membrane</keyword>
<keyword evidence="4 7" id="KW-0812">Transmembrane</keyword>
<evidence type="ECO:0000256" key="5">
    <source>
        <dbReference type="ARBA" id="ARBA00022989"/>
    </source>
</evidence>
<dbReference type="HOGENOM" id="CLU_000604_8_1_10"/>
<keyword evidence="9" id="KW-0449">Lipoprotein</keyword>
<reference evidence="9 10" key="1">
    <citation type="submission" date="2012-06" db="EMBL/GenBank/DDBJ databases">
        <title>The complete genome of Ornithobacterium rhinotracheale DSM 15997.</title>
        <authorList>
            <consortium name="US DOE Joint Genome Institute (JGI-PGF)"/>
            <person name="Lucas S."/>
            <person name="Copeland A."/>
            <person name="Lapidus A."/>
            <person name="Goodwin L."/>
            <person name="Pitluck S."/>
            <person name="Peters L."/>
            <person name="Mikhailova N."/>
            <person name="Teshima H."/>
            <person name="Kyrpides N."/>
            <person name="Mavromatis K."/>
            <person name="Pagani I."/>
            <person name="Ivanova N."/>
            <person name="Ovchinnikova G."/>
            <person name="Zeytun A."/>
            <person name="Detter J.C."/>
            <person name="Han C."/>
            <person name="Land M."/>
            <person name="Hauser L."/>
            <person name="Markowitz V."/>
            <person name="Cheng J.-F."/>
            <person name="Hugenholtz P."/>
            <person name="Woyke T."/>
            <person name="Wu D."/>
            <person name="Lang E."/>
            <person name="Kopitz M."/>
            <person name="Brambilla E."/>
            <person name="Klenk H.-P."/>
            <person name="Eisen J.A."/>
        </authorList>
    </citation>
    <scope>NUCLEOTIDE SEQUENCE [LARGE SCALE GENOMIC DNA]</scope>
    <source>
        <strain evidence="10">ATCC 51463 / DSM 15997 / CCUG 23171 / LMG 9086</strain>
    </source>
</reference>
<evidence type="ECO:0000256" key="7">
    <source>
        <dbReference type="SAM" id="Phobius"/>
    </source>
</evidence>
<dbReference type="GeneID" id="71568832"/>
<proteinExistence type="inferred from homology"/>
<evidence type="ECO:0000313" key="9">
    <source>
        <dbReference type="EMBL" id="AFL97546.1"/>
    </source>
</evidence>
<dbReference type="PANTHER" id="PTHR30489:SF0">
    <property type="entry name" value="LIPOPROTEIN-RELEASING SYSTEM TRANSMEMBRANE PROTEIN LOLE"/>
    <property type="match status" value="1"/>
</dbReference>
<name>I4A0R2_ORNRL</name>
<evidence type="ECO:0000256" key="2">
    <source>
        <dbReference type="ARBA" id="ARBA00005236"/>
    </source>
</evidence>
<feature type="transmembrane region" description="Helical" evidence="7">
    <location>
        <begin position="20"/>
        <end position="47"/>
    </location>
</feature>
<protein>
    <submittedName>
        <fullName evidence="9">ABC-type transport system, involved in lipoprotein release, permease component</fullName>
    </submittedName>
</protein>
<comment type="subcellular location">
    <subcellularLocation>
        <location evidence="1">Cell membrane</location>
        <topology evidence="1">Multi-pass membrane protein</topology>
    </subcellularLocation>
</comment>
<dbReference type="Pfam" id="PF02687">
    <property type="entry name" value="FtsX"/>
    <property type="match status" value="1"/>
</dbReference>
<dbReference type="GO" id="GO:0044874">
    <property type="term" value="P:lipoprotein localization to outer membrane"/>
    <property type="evidence" value="ECO:0007669"/>
    <property type="project" value="TreeGrafter"/>
</dbReference>
<feature type="transmembrane region" description="Helical" evidence="7">
    <location>
        <begin position="271"/>
        <end position="298"/>
    </location>
</feature>
<dbReference type="STRING" id="867902.Ornrh_1373"/>
<dbReference type="GeneID" id="97258027"/>
<sequence>MNWFPVKLASRYIFSGKNAIEVNVISWIAFLALGFVTTCLIVILSVFSGLEDINVQFYSNINPDIKVEPSQGKSFKISPETLQKIQETQGVKTICPVVEERAFAEFLGKKHIVTVKGIDERFNSIFGLDSMVLYGQPLDFKEPDYINIGTNVSTRLSLFPDTENAVKLLVPKPGEGLITNPDEAFNHVEAYATGIFRINDKYSDFIFMNLPLAQKLLDYAPNQYSALEITTDGSNQSIQNALKKELGDKFQVLTRKELNAAFMKMINTENLVIYLIFILILCIASFNLAGSVAILILNKRNQSETLRCLGLSQKNLKKSFFYTGLLISLYALGFGLILGTILLLLQKYYGLVYISDFLAFPVKLTWENYFISIFSVLFIGSVVSYFVSRKV</sequence>
<evidence type="ECO:0000256" key="3">
    <source>
        <dbReference type="ARBA" id="ARBA00022475"/>
    </source>
</evidence>
<feature type="transmembrane region" description="Helical" evidence="7">
    <location>
        <begin position="369"/>
        <end position="387"/>
    </location>
</feature>
<keyword evidence="5 7" id="KW-1133">Transmembrane helix</keyword>
<keyword evidence="10" id="KW-1185">Reference proteome</keyword>
<dbReference type="Proteomes" id="UP000006051">
    <property type="component" value="Chromosome"/>
</dbReference>
<dbReference type="InterPro" id="IPR051447">
    <property type="entry name" value="Lipoprotein-release_system"/>
</dbReference>
<keyword evidence="6 7" id="KW-0472">Membrane</keyword>
<dbReference type="AlphaFoldDB" id="I4A0R2"/>
<dbReference type="eggNOG" id="COG4591">
    <property type="taxonomic scope" value="Bacteria"/>
</dbReference>
<dbReference type="InterPro" id="IPR003838">
    <property type="entry name" value="ABC3_permease_C"/>
</dbReference>
<dbReference type="EMBL" id="CP003283">
    <property type="protein sequence ID" value="AFL97546.1"/>
    <property type="molecule type" value="Genomic_DNA"/>
</dbReference>
<gene>
    <name evidence="9" type="ordered locus">Ornrh_1373</name>
</gene>